<organism evidence="1 2">
    <name type="scientific">Chitinophaga varians</name>
    <dbReference type="NCBI Taxonomy" id="2202339"/>
    <lineage>
        <taxon>Bacteria</taxon>
        <taxon>Pseudomonadati</taxon>
        <taxon>Bacteroidota</taxon>
        <taxon>Chitinophagia</taxon>
        <taxon>Chitinophagales</taxon>
        <taxon>Chitinophagaceae</taxon>
        <taxon>Chitinophaga</taxon>
    </lineage>
</organism>
<dbReference type="NCBIfam" id="NF038153">
    <property type="entry name" value="lant_leader_L1a"/>
    <property type="match status" value="1"/>
</dbReference>
<dbReference type="Proteomes" id="UP000570474">
    <property type="component" value="Unassembled WGS sequence"/>
</dbReference>
<evidence type="ECO:0000313" key="2">
    <source>
        <dbReference type="Proteomes" id="UP000570474"/>
    </source>
</evidence>
<reference evidence="1 2" key="1">
    <citation type="submission" date="2020-04" db="EMBL/GenBank/DDBJ databases">
        <authorList>
            <person name="Yin C."/>
        </authorList>
    </citation>
    <scope>NUCLEOTIDE SEQUENCE [LARGE SCALE GENOMIC DNA]</scope>
    <source>
        <strain evidence="1 2">Ae27</strain>
    </source>
</reference>
<dbReference type="RefSeq" id="WP_168873675.1">
    <property type="nucleotide sequence ID" value="NZ_JABAIA010000003.1"/>
</dbReference>
<accession>A0A847RPU0</accession>
<sequence length="68" mass="7318">MKKKNIVIGKKLSFNKETIAALNMEQQQLIAGGAATTICPTRPAICNTGLDKTCPTIPDTGHQCVRCM</sequence>
<dbReference type="InterPro" id="IPR058238">
    <property type="entry name" value="Lant_leader_dom"/>
</dbReference>
<dbReference type="EMBL" id="JABAIA010000003">
    <property type="protein sequence ID" value="NLR67730.1"/>
    <property type="molecule type" value="Genomic_DNA"/>
</dbReference>
<gene>
    <name evidence="1" type="ORF">HGH92_25725</name>
</gene>
<protein>
    <recommendedName>
        <fullName evidence="3">Class I lanthipeptide</fullName>
    </recommendedName>
</protein>
<evidence type="ECO:0000313" key="1">
    <source>
        <dbReference type="EMBL" id="NLR67730.1"/>
    </source>
</evidence>
<keyword evidence="2" id="KW-1185">Reference proteome</keyword>
<name>A0A847RPU0_9BACT</name>
<comment type="caution">
    <text evidence="1">The sequence shown here is derived from an EMBL/GenBank/DDBJ whole genome shotgun (WGS) entry which is preliminary data.</text>
</comment>
<dbReference type="AlphaFoldDB" id="A0A847RPU0"/>
<proteinExistence type="predicted"/>
<evidence type="ECO:0008006" key="3">
    <source>
        <dbReference type="Google" id="ProtNLM"/>
    </source>
</evidence>